<gene>
    <name evidence="1" type="ORF">BD809_104214</name>
</gene>
<dbReference type="Proteomes" id="UP000324376">
    <property type="component" value="Unassembled WGS sequence"/>
</dbReference>
<dbReference type="Pfam" id="PF18950">
    <property type="entry name" value="DUF5694"/>
    <property type="match status" value="1"/>
</dbReference>
<proteinExistence type="predicted"/>
<evidence type="ECO:0000313" key="1">
    <source>
        <dbReference type="EMBL" id="TYP74394.1"/>
    </source>
</evidence>
<keyword evidence="2" id="KW-1185">Reference proteome</keyword>
<sequence length="344" mass="40044">MKKYSIVVILVFYLFPLMTRAQVDKTQLLVLGTSHLHQMAGFENQMLSNVISKLDSFNFEVIGIEKMSGELLNDIVSRRDNAFDGITKGGFGKPYLKMADTIQIVKDFTFVEAQKTSETLLRKEQLTPNERKELIYNLLAITDIPSAVLQYTYLDDTSVFKTDFDQYVAKFLEQKRTNHNEFYSLAVSLAIQERIPSLVPIDNFQDESLLLKFYPQFMQDFQNNSDILKNIGQQPIFHKLNKITQEGIQVKDLSELYTFLNSQEFMDQDYSAQWKVWLETNFPSKSDRARFSLWEMRNLQITANIMNVIARNPGKRILVIIGASHKSFLEKYLKQIEYVEVLQY</sequence>
<dbReference type="EMBL" id="VNHU01000004">
    <property type="protein sequence ID" value="TYP74394.1"/>
    <property type="molecule type" value="Genomic_DNA"/>
</dbReference>
<accession>A0A5S5C4Y7</accession>
<dbReference type="AlphaFoldDB" id="A0A5S5C4Y7"/>
<comment type="caution">
    <text evidence="1">The sequence shown here is derived from an EMBL/GenBank/DDBJ whole genome shotgun (WGS) entry which is preliminary data.</text>
</comment>
<protein>
    <recommendedName>
        <fullName evidence="3">TraB family protein</fullName>
    </recommendedName>
</protein>
<dbReference type="OrthoDB" id="7055505at2"/>
<reference evidence="1 2" key="1">
    <citation type="submission" date="2019-07" db="EMBL/GenBank/DDBJ databases">
        <title>Genomic Encyclopedia of Archaeal and Bacterial Type Strains, Phase II (KMG-II): from individual species to whole genera.</title>
        <authorList>
            <person name="Goeker M."/>
        </authorList>
    </citation>
    <scope>NUCLEOTIDE SEQUENCE [LARGE SCALE GENOMIC DNA]</scope>
    <source>
        <strain evidence="1 2">DSM 17527</strain>
    </source>
</reference>
<name>A0A5S5C4Y7_9FLAO</name>
<dbReference type="RefSeq" id="WP_148782500.1">
    <property type="nucleotide sequence ID" value="NZ_VNHU01000004.1"/>
</dbReference>
<evidence type="ECO:0000313" key="2">
    <source>
        <dbReference type="Proteomes" id="UP000324376"/>
    </source>
</evidence>
<organism evidence="1 2">
    <name type="scientific">Aquimarina intermedia</name>
    <dbReference type="NCBI Taxonomy" id="350814"/>
    <lineage>
        <taxon>Bacteria</taxon>
        <taxon>Pseudomonadati</taxon>
        <taxon>Bacteroidota</taxon>
        <taxon>Flavobacteriia</taxon>
        <taxon>Flavobacteriales</taxon>
        <taxon>Flavobacteriaceae</taxon>
        <taxon>Aquimarina</taxon>
    </lineage>
</organism>
<dbReference type="InterPro" id="IPR043749">
    <property type="entry name" value="DUF5694"/>
</dbReference>
<evidence type="ECO:0008006" key="3">
    <source>
        <dbReference type="Google" id="ProtNLM"/>
    </source>
</evidence>